<dbReference type="EMBL" id="RKLO01000002">
    <property type="protein sequence ID" value="RVW04229.1"/>
    <property type="molecule type" value="Genomic_DNA"/>
</dbReference>
<dbReference type="RefSeq" id="WP_127951976.1">
    <property type="nucleotide sequence ID" value="NZ_RKLO01000002.1"/>
</dbReference>
<dbReference type="Gene3D" id="1.10.8.1060">
    <property type="entry name" value="Corynebacterium glutamicum thioredoxin-dependent arsenate reductase, N-terminal domain"/>
    <property type="match status" value="1"/>
</dbReference>
<dbReference type="GO" id="GO:0046685">
    <property type="term" value="P:response to arsenic-containing substance"/>
    <property type="evidence" value="ECO:0007669"/>
    <property type="project" value="UniProtKB-KW"/>
</dbReference>
<dbReference type="NCBIfam" id="NF046112">
    <property type="entry name" value="MSMEG_6209_Nter"/>
    <property type="match status" value="1"/>
</dbReference>
<dbReference type="InterPro" id="IPR048716">
    <property type="entry name" value="Phosphatase-like_N"/>
</dbReference>
<keyword evidence="1" id="KW-0059">Arsenical resistance</keyword>
<keyword evidence="4" id="KW-1185">Reference proteome</keyword>
<dbReference type="PANTHER" id="PTHR43428:SF1">
    <property type="entry name" value="ARSENATE REDUCTASE"/>
    <property type="match status" value="1"/>
</dbReference>
<dbReference type="Gene3D" id="3.40.50.2300">
    <property type="match status" value="1"/>
</dbReference>
<sequence length="213" mass="22844">MTQRVDRQQPALLLPAAVLSRAADHLAKRYVGVFSPETVERAVVESYEALRETATVHAHLAALAPNLAEERLTARARADGSVPKTEPDVLFICAHNAGRSQMAAALLDHHGHDRVHVHSAGSTPIGEVDPAVVEVMAESGVDLTPAYPKPLTDDVVAAADIVVTMGCGDACGVYPGKRYLDWPVADPEGQPVEVVREIRDEIDVLVRGLLDEL</sequence>
<reference evidence="3 4" key="1">
    <citation type="submission" date="2018-11" db="EMBL/GenBank/DDBJ databases">
        <title>Rhodococcus spongicola sp. nov. and Rhodococcus xishaensis sp. nov. from marine sponges.</title>
        <authorList>
            <person name="Li L."/>
            <person name="Lin H.W."/>
        </authorList>
    </citation>
    <scope>NUCLEOTIDE SEQUENCE [LARGE SCALE GENOMIC DNA]</scope>
    <source>
        <strain evidence="3 4">LHW51113</strain>
    </source>
</reference>
<dbReference type="PROSITE" id="PS50206">
    <property type="entry name" value="RHODANESE_3"/>
    <property type="match status" value="1"/>
</dbReference>
<organism evidence="3 4">
    <name type="scientific">Rhodococcus xishaensis</name>
    <dbReference type="NCBI Taxonomy" id="2487364"/>
    <lineage>
        <taxon>Bacteria</taxon>
        <taxon>Bacillati</taxon>
        <taxon>Actinomycetota</taxon>
        <taxon>Actinomycetes</taxon>
        <taxon>Mycobacteriales</taxon>
        <taxon>Nocardiaceae</taxon>
        <taxon>Rhodococcus</taxon>
    </lineage>
</organism>
<gene>
    <name evidence="3" type="ORF">EGT50_07160</name>
</gene>
<comment type="caution">
    <text evidence="3">The sequence shown here is derived from an EMBL/GenBank/DDBJ whole genome shotgun (WGS) entry which is preliminary data.</text>
</comment>
<dbReference type="Proteomes" id="UP000283479">
    <property type="component" value="Unassembled WGS sequence"/>
</dbReference>
<dbReference type="Pfam" id="PF01451">
    <property type="entry name" value="LMWPc"/>
    <property type="match status" value="1"/>
</dbReference>
<feature type="domain" description="Rhodanese" evidence="2">
    <location>
        <begin position="69"/>
        <end position="126"/>
    </location>
</feature>
<dbReference type="InterPro" id="IPR036196">
    <property type="entry name" value="Ptyr_pPase_sf"/>
</dbReference>
<dbReference type="AlphaFoldDB" id="A0A3S3BLL1"/>
<dbReference type="SUPFAM" id="SSF52788">
    <property type="entry name" value="Phosphotyrosine protein phosphatases I"/>
    <property type="match status" value="1"/>
</dbReference>
<protein>
    <submittedName>
        <fullName evidence="3">Arsenate reductase ArsC</fullName>
    </submittedName>
</protein>
<dbReference type="InterPro" id="IPR023485">
    <property type="entry name" value="Ptyr_pPase"/>
</dbReference>
<dbReference type="Pfam" id="PF21234">
    <property type="entry name" value="Phosphatase-like_N"/>
    <property type="match status" value="1"/>
</dbReference>
<evidence type="ECO:0000259" key="2">
    <source>
        <dbReference type="PROSITE" id="PS50206"/>
    </source>
</evidence>
<dbReference type="InterPro" id="IPR001763">
    <property type="entry name" value="Rhodanese-like_dom"/>
</dbReference>
<proteinExistence type="predicted"/>
<dbReference type="OrthoDB" id="9799372at2"/>
<evidence type="ECO:0000256" key="1">
    <source>
        <dbReference type="ARBA" id="ARBA00022849"/>
    </source>
</evidence>
<dbReference type="CDD" id="cd16345">
    <property type="entry name" value="LMWP_ArsC"/>
    <property type="match status" value="1"/>
</dbReference>
<evidence type="ECO:0000313" key="3">
    <source>
        <dbReference type="EMBL" id="RVW04229.1"/>
    </source>
</evidence>
<name>A0A3S3BLL1_9NOCA</name>
<accession>A0A3S3BLL1</accession>
<evidence type="ECO:0000313" key="4">
    <source>
        <dbReference type="Proteomes" id="UP000283479"/>
    </source>
</evidence>
<dbReference type="SMART" id="SM00226">
    <property type="entry name" value="LMWPc"/>
    <property type="match status" value="1"/>
</dbReference>
<dbReference type="PANTHER" id="PTHR43428">
    <property type="entry name" value="ARSENATE REDUCTASE"/>
    <property type="match status" value="1"/>
</dbReference>